<gene>
    <name evidence="2" type="ORF">IPOD504_LOCUS12381</name>
</gene>
<organism evidence="2 3">
    <name type="scientific">Iphiclides podalirius</name>
    <name type="common">scarce swallowtail</name>
    <dbReference type="NCBI Taxonomy" id="110791"/>
    <lineage>
        <taxon>Eukaryota</taxon>
        <taxon>Metazoa</taxon>
        <taxon>Ecdysozoa</taxon>
        <taxon>Arthropoda</taxon>
        <taxon>Hexapoda</taxon>
        <taxon>Insecta</taxon>
        <taxon>Pterygota</taxon>
        <taxon>Neoptera</taxon>
        <taxon>Endopterygota</taxon>
        <taxon>Lepidoptera</taxon>
        <taxon>Glossata</taxon>
        <taxon>Ditrysia</taxon>
        <taxon>Papilionoidea</taxon>
        <taxon>Papilionidae</taxon>
        <taxon>Papilioninae</taxon>
        <taxon>Iphiclides</taxon>
    </lineage>
</organism>
<feature type="non-terminal residue" evidence="2">
    <location>
        <position position="71"/>
    </location>
</feature>
<evidence type="ECO:0000256" key="1">
    <source>
        <dbReference type="SAM" id="MobiDB-lite"/>
    </source>
</evidence>
<reference evidence="2" key="1">
    <citation type="submission" date="2022-03" db="EMBL/GenBank/DDBJ databases">
        <authorList>
            <person name="Martin H S."/>
        </authorList>
    </citation>
    <scope>NUCLEOTIDE SEQUENCE</scope>
</reference>
<evidence type="ECO:0000313" key="2">
    <source>
        <dbReference type="EMBL" id="CAH2063107.1"/>
    </source>
</evidence>
<sequence>MHAGFWNIKFVNEAPTEPESNRWPTGGGHAPLPSAPSPPCATEPHNWALWLILYDATYKLVITYKRMQCPQ</sequence>
<name>A0ABN8IPJ8_9NEOP</name>
<dbReference type="Proteomes" id="UP000837857">
    <property type="component" value="Chromosome 3"/>
</dbReference>
<accession>A0ABN8IPJ8</accession>
<protein>
    <submittedName>
        <fullName evidence="2">Uncharacterized protein</fullName>
    </submittedName>
</protein>
<evidence type="ECO:0000313" key="3">
    <source>
        <dbReference type="Proteomes" id="UP000837857"/>
    </source>
</evidence>
<proteinExistence type="predicted"/>
<dbReference type="EMBL" id="OW152815">
    <property type="protein sequence ID" value="CAH2063107.1"/>
    <property type="molecule type" value="Genomic_DNA"/>
</dbReference>
<feature type="region of interest" description="Disordered" evidence="1">
    <location>
        <begin position="16"/>
        <end position="39"/>
    </location>
</feature>
<keyword evidence="3" id="KW-1185">Reference proteome</keyword>